<sequence length="238" mass="26527">MRSRFVVIVLSATLWSIAWSPAAHASVIWSGDPAQGTGVFGNLNCDSPGSITVGQDPDHGAVWQYQKPAGDNRCESHGISVDGQKYHFQNDSTYYFGWWSKLSSSADDNANFQWKSYGDGMTQNWPFVIKVKDGRMVVLQRQPGNQQQIVWTSNPITTDTWYHYVVGLHTSDDLTGGWIQLWFNGQPQTFSDGTTQYSCRTWDVSNDPKWGVYGAEDTDFTNTVAGLKLGTGYDDVSN</sequence>
<evidence type="ECO:0000313" key="3">
    <source>
        <dbReference type="Proteomes" id="UP000503540"/>
    </source>
</evidence>
<dbReference type="Proteomes" id="UP000503540">
    <property type="component" value="Chromosome"/>
</dbReference>
<feature type="chain" id="PRO_5026136032" description="Polysaccharide lyase" evidence="1">
    <location>
        <begin position="26"/>
        <end position="238"/>
    </location>
</feature>
<evidence type="ECO:0000256" key="1">
    <source>
        <dbReference type="SAM" id="SignalP"/>
    </source>
</evidence>
<keyword evidence="3" id="KW-1185">Reference proteome</keyword>
<proteinExistence type="predicted"/>
<dbReference type="AlphaFoldDB" id="A0A6G9YEN6"/>
<name>A0A6G9YEN6_9NOCA</name>
<protein>
    <recommendedName>
        <fullName evidence="4">Polysaccharide lyase</fullName>
    </recommendedName>
</protein>
<organism evidence="2 3">
    <name type="scientific">Nocardia arthritidis</name>
    <dbReference type="NCBI Taxonomy" id="228602"/>
    <lineage>
        <taxon>Bacteria</taxon>
        <taxon>Bacillati</taxon>
        <taxon>Actinomycetota</taxon>
        <taxon>Actinomycetes</taxon>
        <taxon>Mycobacteriales</taxon>
        <taxon>Nocardiaceae</taxon>
        <taxon>Nocardia</taxon>
    </lineage>
</organism>
<reference evidence="2 3" key="1">
    <citation type="journal article" date="2019" name="ACS Chem. Biol.">
        <title>Identification and Mobilization of a Cryptic Antibiotic Biosynthesis Gene Locus from a Human-Pathogenic Nocardia Isolate.</title>
        <authorList>
            <person name="Herisse M."/>
            <person name="Ishida K."/>
            <person name="Porter J.L."/>
            <person name="Howden B."/>
            <person name="Hertweck C."/>
            <person name="Stinear T.P."/>
            <person name="Pidot S.J."/>
        </authorList>
    </citation>
    <scope>NUCLEOTIDE SEQUENCE [LARGE SCALE GENOMIC DNA]</scope>
    <source>
        <strain evidence="2 3">AUSMDU00012717</strain>
    </source>
</reference>
<dbReference type="EMBL" id="CP046172">
    <property type="protein sequence ID" value="QIS11537.1"/>
    <property type="molecule type" value="Genomic_DNA"/>
</dbReference>
<dbReference type="RefSeq" id="WP_203217597.1">
    <property type="nucleotide sequence ID" value="NZ_CP046172.1"/>
</dbReference>
<feature type="signal peptide" evidence="1">
    <location>
        <begin position="1"/>
        <end position="25"/>
    </location>
</feature>
<evidence type="ECO:0008006" key="4">
    <source>
        <dbReference type="Google" id="ProtNLM"/>
    </source>
</evidence>
<evidence type="ECO:0000313" key="2">
    <source>
        <dbReference type="EMBL" id="QIS11537.1"/>
    </source>
</evidence>
<dbReference type="KEGG" id="nah:F5544_18315"/>
<keyword evidence="1" id="KW-0732">Signal</keyword>
<accession>A0A6G9YEN6</accession>
<gene>
    <name evidence="2" type="ORF">F5544_18315</name>
</gene>